<reference evidence="4 5" key="1">
    <citation type="journal article" date="2024" name="Commun. Biol.">
        <title>Comparative genomic analysis of thermophilic fungi reveals convergent evolutionary adaptations and gene losses.</title>
        <authorList>
            <person name="Steindorff A.S."/>
            <person name="Aguilar-Pontes M.V."/>
            <person name="Robinson A.J."/>
            <person name="Andreopoulos B."/>
            <person name="LaButti K."/>
            <person name="Kuo A."/>
            <person name="Mondo S."/>
            <person name="Riley R."/>
            <person name="Otillar R."/>
            <person name="Haridas S."/>
            <person name="Lipzen A."/>
            <person name="Grimwood J."/>
            <person name="Schmutz J."/>
            <person name="Clum A."/>
            <person name="Reid I.D."/>
            <person name="Moisan M.C."/>
            <person name="Butler G."/>
            <person name="Nguyen T.T.M."/>
            <person name="Dewar K."/>
            <person name="Conant G."/>
            <person name="Drula E."/>
            <person name="Henrissat B."/>
            <person name="Hansel C."/>
            <person name="Singer S."/>
            <person name="Hutchinson M.I."/>
            <person name="de Vries R.P."/>
            <person name="Natvig D.O."/>
            <person name="Powell A.J."/>
            <person name="Tsang A."/>
            <person name="Grigoriev I.V."/>
        </authorList>
    </citation>
    <scope>NUCLEOTIDE SEQUENCE [LARGE SCALE GENOMIC DNA]</scope>
    <source>
        <strain evidence="4 5">CBS 494.80</strain>
    </source>
</reference>
<dbReference type="EMBL" id="JAZHXI010000005">
    <property type="protein sequence ID" value="KAL2071243.1"/>
    <property type="molecule type" value="Genomic_DNA"/>
</dbReference>
<dbReference type="InterPro" id="IPR000795">
    <property type="entry name" value="T_Tr_GTP-bd_dom"/>
</dbReference>
<evidence type="ECO:0000313" key="5">
    <source>
        <dbReference type="Proteomes" id="UP001595075"/>
    </source>
</evidence>
<evidence type="ECO:0000259" key="3">
    <source>
        <dbReference type="Pfam" id="PF00009"/>
    </source>
</evidence>
<evidence type="ECO:0000256" key="1">
    <source>
        <dbReference type="ARBA" id="ARBA00022741"/>
    </source>
</evidence>
<dbReference type="Pfam" id="PF00009">
    <property type="entry name" value="GTP_EFTU"/>
    <property type="match status" value="1"/>
</dbReference>
<keyword evidence="5" id="KW-1185">Reference proteome</keyword>
<proteinExistence type="predicted"/>
<dbReference type="SUPFAM" id="SSF52540">
    <property type="entry name" value="P-loop containing nucleoside triphosphate hydrolases"/>
    <property type="match status" value="1"/>
</dbReference>
<dbReference type="InterPro" id="IPR027417">
    <property type="entry name" value="P-loop_NTPase"/>
</dbReference>
<keyword evidence="1" id="KW-0547">Nucleotide-binding</keyword>
<dbReference type="Gene3D" id="3.40.50.300">
    <property type="entry name" value="P-loop containing nucleotide triphosphate hydrolases"/>
    <property type="match status" value="1"/>
</dbReference>
<dbReference type="Proteomes" id="UP001595075">
    <property type="component" value="Unassembled WGS sequence"/>
</dbReference>
<organism evidence="4 5">
    <name type="scientific">Oculimacula yallundae</name>
    <dbReference type="NCBI Taxonomy" id="86028"/>
    <lineage>
        <taxon>Eukaryota</taxon>
        <taxon>Fungi</taxon>
        <taxon>Dikarya</taxon>
        <taxon>Ascomycota</taxon>
        <taxon>Pezizomycotina</taxon>
        <taxon>Leotiomycetes</taxon>
        <taxon>Helotiales</taxon>
        <taxon>Ploettnerulaceae</taxon>
        <taxon>Oculimacula</taxon>
    </lineage>
</organism>
<comment type="caution">
    <text evidence="4">The sequence shown here is derived from an EMBL/GenBank/DDBJ whole genome shotgun (WGS) entry which is preliminary data.</text>
</comment>
<dbReference type="PANTHER" id="PTHR23115">
    <property type="entry name" value="TRANSLATION FACTOR"/>
    <property type="match status" value="1"/>
</dbReference>
<keyword evidence="2" id="KW-0342">GTP-binding</keyword>
<evidence type="ECO:0000256" key="2">
    <source>
        <dbReference type="ARBA" id="ARBA00023134"/>
    </source>
</evidence>
<dbReference type="InterPro" id="IPR050100">
    <property type="entry name" value="TRAFAC_GTPase_members"/>
</dbReference>
<evidence type="ECO:0000313" key="4">
    <source>
        <dbReference type="EMBL" id="KAL2071243.1"/>
    </source>
</evidence>
<feature type="domain" description="Tr-type G" evidence="3">
    <location>
        <begin position="74"/>
        <end position="174"/>
    </location>
</feature>
<accession>A0ABR4CPH8</accession>
<name>A0ABR4CPH8_9HELO</name>
<sequence>MSPPSKTLLFLGPAGAGKATALGCLLFKYGGIDMLTMERFQRDGIKSNDQAARDLKSRGLERGFYIPNSHVLISDGSSKVNCVILVIPAASGSVEFKKEFDTAAVYSKKIIVLVNKMDVAGWSEDSFRTTVKSLGADAENFPIIPFSALEGDNAVEKSLNNSWYEGPTLLEALQASFDSTT</sequence>
<gene>
    <name evidence="4" type="ORF">VTL71DRAFT_12478</name>
</gene>
<protein>
    <recommendedName>
        <fullName evidence="3">Tr-type G domain-containing protein</fullName>
    </recommendedName>
</protein>